<keyword evidence="1" id="KW-1185">Reference proteome</keyword>
<dbReference type="RefSeq" id="XP_013794305.1">
    <property type="nucleotide sequence ID" value="XM_013938851.2"/>
</dbReference>
<organism evidence="1 2">
    <name type="scientific">Limulus polyphemus</name>
    <name type="common">Atlantic horseshoe crab</name>
    <dbReference type="NCBI Taxonomy" id="6850"/>
    <lineage>
        <taxon>Eukaryota</taxon>
        <taxon>Metazoa</taxon>
        <taxon>Ecdysozoa</taxon>
        <taxon>Arthropoda</taxon>
        <taxon>Chelicerata</taxon>
        <taxon>Merostomata</taxon>
        <taxon>Xiphosura</taxon>
        <taxon>Limulidae</taxon>
        <taxon>Limulus</taxon>
    </lineage>
</organism>
<gene>
    <name evidence="2 3 4" type="primary">LOC106478317</name>
</gene>
<proteinExistence type="predicted"/>
<dbReference type="RefSeq" id="XP_013794306.1">
    <property type="nucleotide sequence ID" value="XM_013938852.2"/>
</dbReference>
<name>A0ABM1C524_LIMPO</name>
<sequence length="301" mass="34441">MLKIPQVIVYGSSLKCFCQNARIFSSKISSKSAFFPSLADKQTRTEKQIPDREISLVEPKDFRTPLPGDVGVAPPNFYSRACETQTTAKTEPFKVCDVLTRELAEDRHHNVIFQFLNLRADEQELFPISSQYANKPAAEVLECIAYDCPALLRKDFQDLFPGHEFPHDNLTVLTICQRTKNDMTIWSEDVELEQEELKQYFMNVAHDICKVLREAGYWADIIDPSSGKFYHGPCTNATLFETNERYRHFGFTIEDLGCCKMISHHIWGTHAFVGCLFTNAPLKSPEIEDILQKQEKLDSSN</sequence>
<dbReference type="PANTHER" id="PTHR13192:SF3">
    <property type="entry name" value="COBALAMIN TRAFFICKING PROTEIN CBLD"/>
    <property type="match status" value="1"/>
</dbReference>
<dbReference type="InterPro" id="IPR019362">
    <property type="entry name" value="MMADHC"/>
</dbReference>
<dbReference type="PANTHER" id="PTHR13192">
    <property type="entry name" value="MY011 PROTEIN"/>
    <property type="match status" value="1"/>
</dbReference>
<evidence type="ECO:0000313" key="3">
    <source>
        <dbReference type="RefSeq" id="XP_013794306.1"/>
    </source>
</evidence>
<dbReference type="Proteomes" id="UP000694941">
    <property type="component" value="Unplaced"/>
</dbReference>
<accession>A0ABM1C524</accession>
<reference evidence="2 3" key="1">
    <citation type="submission" date="2025-05" db="UniProtKB">
        <authorList>
            <consortium name="RefSeq"/>
        </authorList>
    </citation>
    <scope>IDENTIFICATION</scope>
    <source>
        <tissue evidence="2 3">Muscle</tissue>
    </source>
</reference>
<protein>
    <submittedName>
        <fullName evidence="2 3">Methylmalonic aciduria and homocystinuria type D homolog, mitochondrial-like isoform X1</fullName>
    </submittedName>
</protein>
<evidence type="ECO:0000313" key="4">
    <source>
        <dbReference type="RefSeq" id="XP_013794307.1"/>
    </source>
</evidence>
<evidence type="ECO:0000313" key="1">
    <source>
        <dbReference type="Proteomes" id="UP000694941"/>
    </source>
</evidence>
<dbReference type="RefSeq" id="XP_013794307.1">
    <property type="nucleotide sequence ID" value="XM_013938853.2"/>
</dbReference>
<evidence type="ECO:0000313" key="2">
    <source>
        <dbReference type="RefSeq" id="XP_013794305.1"/>
    </source>
</evidence>
<dbReference type="GeneID" id="106478317"/>
<dbReference type="Pfam" id="PF10229">
    <property type="entry name" value="MMADHC"/>
    <property type="match status" value="1"/>
</dbReference>